<organism evidence="5 6">
    <name type="scientific">Galendromus occidentalis</name>
    <name type="common">western predatory mite</name>
    <dbReference type="NCBI Taxonomy" id="34638"/>
    <lineage>
        <taxon>Eukaryota</taxon>
        <taxon>Metazoa</taxon>
        <taxon>Ecdysozoa</taxon>
        <taxon>Arthropoda</taxon>
        <taxon>Chelicerata</taxon>
        <taxon>Arachnida</taxon>
        <taxon>Acari</taxon>
        <taxon>Parasitiformes</taxon>
        <taxon>Mesostigmata</taxon>
        <taxon>Gamasina</taxon>
        <taxon>Phytoseioidea</taxon>
        <taxon>Phytoseiidae</taxon>
        <taxon>Typhlodrominae</taxon>
        <taxon>Galendromus</taxon>
    </lineage>
</organism>
<proteinExistence type="predicted"/>
<dbReference type="InterPro" id="IPR042099">
    <property type="entry name" value="ANL_N_sf"/>
</dbReference>
<accession>A0AAJ6VX77</accession>
<evidence type="ECO:0000313" key="6">
    <source>
        <dbReference type="RefSeq" id="XP_003743000.2"/>
    </source>
</evidence>
<reference evidence="6" key="1">
    <citation type="submission" date="2025-08" db="UniProtKB">
        <authorList>
            <consortium name="RefSeq"/>
        </authorList>
    </citation>
    <scope>IDENTIFICATION</scope>
</reference>
<dbReference type="Gene3D" id="3.40.50.12780">
    <property type="entry name" value="N-terminal domain of ligase-like"/>
    <property type="match status" value="1"/>
</dbReference>
<dbReference type="InterPro" id="IPR020845">
    <property type="entry name" value="AMP-binding_CS"/>
</dbReference>
<dbReference type="SUPFAM" id="SSF56801">
    <property type="entry name" value="Acetyl-CoA synthetase-like"/>
    <property type="match status" value="1"/>
</dbReference>
<keyword evidence="6" id="KW-0436">Ligase</keyword>
<dbReference type="Proteomes" id="UP000694867">
    <property type="component" value="Unplaced"/>
</dbReference>
<dbReference type="AlphaFoldDB" id="A0AAJ6VX77"/>
<dbReference type="InterPro" id="IPR045851">
    <property type="entry name" value="AMP-bd_C_sf"/>
</dbReference>
<dbReference type="PANTHER" id="PTHR24096">
    <property type="entry name" value="LONG-CHAIN-FATTY-ACID--COA LIGASE"/>
    <property type="match status" value="1"/>
</dbReference>
<name>A0AAJ6VX77_9ACAR</name>
<evidence type="ECO:0000259" key="3">
    <source>
        <dbReference type="Pfam" id="PF00501"/>
    </source>
</evidence>
<dbReference type="GO" id="GO:0005777">
    <property type="term" value="C:peroxisome"/>
    <property type="evidence" value="ECO:0007669"/>
    <property type="project" value="UniProtKB-SubCell"/>
</dbReference>
<evidence type="ECO:0000313" key="5">
    <source>
        <dbReference type="Proteomes" id="UP000694867"/>
    </source>
</evidence>
<dbReference type="GO" id="GO:0016405">
    <property type="term" value="F:CoA-ligase activity"/>
    <property type="evidence" value="ECO:0007669"/>
    <property type="project" value="TreeGrafter"/>
</dbReference>
<evidence type="ECO:0000256" key="2">
    <source>
        <dbReference type="ARBA" id="ARBA00023140"/>
    </source>
</evidence>
<dbReference type="InterPro" id="IPR000873">
    <property type="entry name" value="AMP-dep_synth/lig_dom"/>
</dbReference>
<dbReference type="InterPro" id="IPR025110">
    <property type="entry name" value="AMP-bd_C"/>
</dbReference>
<keyword evidence="5" id="KW-1185">Reference proteome</keyword>
<dbReference type="PROSITE" id="PS00455">
    <property type="entry name" value="AMP_BINDING"/>
    <property type="match status" value="1"/>
</dbReference>
<feature type="domain" description="AMP-dependent synthetase/ligase" evidence="3">
    <location>
        <begin position="42"/>
        <end position="410"/>
    </location>
</feature>
<evidence type="ECO:0000259" key="4">
    <source>
        <dbReference type="Pfam" id="PF13193"/>
    </source>
</evidence>
<dbReference type="Pfam" id="PF00501">
    <property type="entry name" value="AMP-binding"/>
    <property type="match status" value="1"/>
</dbReference>
<dbReference type="KEGG" id="goe:100900258"/>
<protein>
    <submittedName>
        <fullName evidence="6">4-coumarate--CoA ligase 1</fullName>
    </submittedName>
</protein>
<keyword evidence="2" id="KW-0576">Peroxisome</keyword>
<dbReference type="PANTHER" id="PTHR24096:SF422">
    <property type="entry name" value="BCDNA.GH02901"/>
    <property type="match status" value="1"/>
</dbReference>
<dbReference type="Gene3D" id="3.30.300.30">
    <property type="match status" value="1"/>
</dbReference>
<feature type="domain" description="AMP-binding enzyme C-terminal" evidence="4">
    <location>
        <begin position="462"/>
        <end position="541"/>
    </location>
</feature>
<evidence type="ECO:0000256" key="1">
    <source>
        <dbReference type="ARBA" id="ARBA00004275"/>
    </source>
</evidence>
<comment type="subcellular location">
    <subcellularLocation>
        <location evidence="1">Peroxisome</location>
    </subcellularLocation>
</comment>
<dbReference type="RefSeq" id="XP_003743000.2">
    <property type="nucleotide sequence ID" value="XM_003742952.2"/>
</dbReference>
<gene>
    <name evidence="6" type="primary">LOC100900258</name>
</gene>
<dbReference type="GeneID" id="100900258"/>
<dbReference type="Pfam" id="PF13193">
    <property type="entry name" value="AMP-binding_C"/>
    <property type="match status" value="1"/>
</dbReference>
<sequence>MWTFGSAIPRKVEVTNPADTDETLAMPTKRIEVPARPHHEYFREKCFRFGVKKAMVDVKSDHPLTFLEILEKIENFAGALQSFGVQPRDRVALHGNNSIDLFVAHLAVQFVNATVVLCKTSLTIRELLYQCEMSDVKFIITDSHAYETAMEVSKQSAGVEMVIFADMHKAPEGYDDVMTMKGILSERFNFEPPDDVEPREDCILIAFTSGTTGLPKGVLHTHFSLQAQFECSGDEGAKLIRSTDVVLQWCPSSHISGAVLLPAAVATGAVSVIANANPDADDFVGICERHQISSVMVFPVVLRKVIEVMRANPGTCRSLKHVTAGGSVVAVSLSEALIQLLDLTSYRILFGMSETLLAAMTDENKLTVTSIGRPFPNTEMRILDVSTRTALPPFEKGELAIRGDSVMKAYDKNPEASAAIFIEDGFLLTGDYGYCDDQGQFYILERLKQMIKCMDNQLAPAELEDFLMQHDAIKEIVVIGVPDEIYGEAPTAYTVLDGGYEATEELREELQNMIKDEFAVYKHLYGGLHFTESLPKTDSGKFARAELKLLVLEGKLNVF</sequence>